<feature type="compositionally biased region" description="Polar residues" evidence="2">
    <location>
        <begin position="264"/>
        <end position="273"/>
    </location>
</feature>
<dbReference type="OMA" id="KMYLVNA"/>
<feature type="domain" description="ARMC9 CTLH-like" evidence="3">
    <location>
        <begin position="138"/>
        <end position="194"/>
    </location>
</feature>
<dbReference type="SMART" id="SM00320">
    <property type="entry name" value="WD40"/>
    <property type="match status" value="6"/>
</dbReference>
<dbReference type="InterPro" id="IPR001680">
    <property type="entry name" value="WD40_rpt"/>
</dbReference>
<feature type="repeat" description="WD" evidence="1">
    <location>
        <begin position="282"/>
        <end position="314"/>
    </location>
</feature>
<dbReference type="PROSITE" id="PS50294">
    <property type="entry name" value="WD_REPEATS_REGION"/>
    <property type="match status" value="1"/>
</dbReference>
<feature type="compositionally biased region" description="Basic and acidic residues" evidence="2">
    <location>
        <begin position="252"/>
        <end position="263"/>
    </location>
</feature>
<dbReference type="PANTHER" id="PTHR47198">
    <property type="entry name" value="OS05G0299300 PROTEIN"/>
    <property type="match status" value="1"/>
</dbReference>
<evidence type="ECO:0000256" key="1">
    <source>
        <dbReference type="PROSITE-ProRule" id="PRU00221"/>
    </source>
</evidence>
<dbReference type="PANTHER" id="PTHR47198:SF1">
    <property type="entry name" value="WD REPEAT-CONTAINING PROTEIN 91-LIKE ISOFORM X1"/>
    <property type="match status" value="1"/>
</dbReference>
<dbReference type="InterPro" id="IPR015943">
    <property type="entry name" value="WD40/YVTN_repeat-like_dom_sf"/>
</dbReference>
<keyword evidence="5" id="KW-1185">Reference proteome</keyword>
<dbReference type="SUPFAM" id="SSF50978">
    <property type="entry name" value="WD40 repeat-like"/>
    <property type="match status" value="1"/>
</dbReference>
<organism evidence="4 5">
    <name type="scientific">Plasmodiophora brassicae</name>
    <name type="common">Clubroot disease agent</name>
    <dbReference type="NCBI Taxonomy" id="37360"/>
    <lineage>
        <taxon>Eukaryota</taxon>
        <taxon>Sar</taxon>
        <taxon>Rhizaria</taxon>
        <taxon>Endomyxa</taxon>
        <taxon>Phytomyxea</taxon>
        <taxon>Plasmodiophorida</taxon>
        <taxon>Plasmodiophoridae</taxon>
        <taxon>Plasmodiophora</taxon>
    </lineage>
</organism>
<evidence type="ECO:0000256" key="2">
    <source>
        <dbReference type="SAM" id="MobiDB-lite"/>
    </source>
</evidence>
<proteinExistence type="predicted"/>
<sequence length="582" mass="64200">MDGVPFVDELVKEYLLFRGFTDAYEAMSRQVDAEVAPMIEAGPIVKTVKTMCKDGDIQGLLRLWAILETRFFARMPQREFIYATGRQMLRSLQRCMIVVILTPQSQCYSLLAESSPLEKDVVNGRERQKLPGLLERIFAENPSELSDRSYGWADWLALPYITHPMAHPRLSPFFTRAWRGATFTALNNFLATVLDTVPLPSLLQLHVERLKTQAQAAEIASLRNENRNLMEKLTGSNVILRHGSMPNLQSGVDDKPDEGDRPSSETLGLSSPEPTQPLLRRLLGHSASVTSCRFSNDCDLIASSSLDGTVRVWDDDGASTPVFDMSPCLSVEWDVRSHHILLYGNANGRVKVWNVENKRVLSEMLVGDNDLNNVIALCSSPSDSTFLASCSNPSRTHGKLQLWSTKTGKCIQAFALDPELRPATCTAFNHNGSLCAVGSTDGFIRILDVASTGVIMAWQAHAGTVHTVAFGAGETSVISCASDATVVEWNLHRIAQVVRQIKVDDAHHRDLDFAADEAGKQVCVTRQAKHAAVYEWDTGNVVSEIPNSSRGTLCRVDWSPASRIGAFVSDDHSIEVRTLSMT</sequence>
<dbReference type="AlphaFoldDB" id="A0A0G4IQL8"/>
<dbReference type="InterPro" id="IPR056327">
    <property type="entry name" value="ARMC9_CTLH-like_dom"/>
</dbReference>
<reference evidence="4 5" key="1">
    <citation type="submission" date="2015-02" db="EMBL/GenBank/DDBJ databases">
        <authorList>
            <person name="Chooi Y.-H."/>
        </authorList>
    </citation>
    <scope>NUCLEOTIDE SEQUENCE [LARGE SCALE GENOMIC DNA]</scope>
    <source>
        <strain evidence="4">E3</strain>
    </source>
</reference>
<name>A0A0G4IQL8_PLABS</name>
<evidence type="ECO:0000259" key="3">
    <source>
        <dbReference type="Pfam" id="PF23138"/>
    </source>
</evidence>
<dbReference type="Proteomes" id="UP000039324">
    <property type="component" value="Unassembled WGS sequence"/>
</dbReference>
<dbReference type="EMBL" id="CDSF01000079">
    <property type="protein sequence ID" value="CEO97502.1"/>
    <property type="molecule type" value="Genomic_DNA"/>
</dbReference>
<dbReference type="Pfam" id="PF23138">
    <property type="entry name" value="CTLH_Armc9"/>
    <property type="match status" value="1"/>
</dbReference>
<evidence type="ECO:0000313" key="4">
    <source>
        <dbReference type="EMBL" id="CEO97502.1"/>
    </source>
</evidence>
<dbReference type="InterPro" id="IPR036322">
    <property type="entry name" value="WD40_repeat_dom_sf"/>
</dbReference>
<protein>
    <recommendedName>
        <fullName evidence="3">ARMC9 CTLH-like domain-containing protein</fullName>
    </recommendedName>
</protein>
<feature type="repeat" description="WD" evidence="1">
    <location>
        <begin position="458"/>
        <end position="491"/>
    </location>
</feature>
<dbReference type="Pfam" id="PF00400">
    <property type="entry name" value="WD40"/>
    <property type="match status" value="2"/>
</dbReference>
<dbReference type="STRING" id="37360.A0A0G4IQL8"/>
<dbReference type="OrthoDB" id="538223at2759"/>
<accession>A0A0G4IQL8</accession>
<dbReference type="PROSITE" id="PS50082">
    <property type="entry name" value="WD_REPEATS_2"/>
    <property type="match status" value="2"/>
</dbReference>
<dbReference type="Gene3D" id="2.130.10.10">
    <property type="entry name" value="YVTN repeat-like/Quinoprotein amine dehydrogenase"/>
    <property type="match status" value="2"/>
</dbReference>
<evidence type="ECO:0000313" key="5">
    <source>
        <dbReference type="Proteomes" id="UP000039324"/>
    </source>
</evidence>
<gene>
    <name evidence="4" type="ORF">PBRA_000847</name>
</gene>
<feature type="region of interest" description="Disordered" evidence="2">
    <location>
        <begin position="242"/>
        <end position="274"/>
    </location>
</feature>
<keyword evidence="1" id="KW-0853">WD repeat</keyword>